<evidence type="ECO:0000259" key="5">
    <source>
        <dbReference type="PROSITE" id="PS00498"/>
    </source>
</evidence>
<dbReference type="GO" id="GO:0046872">
    <property type="term" value="F:metal ion binding"/>
    <property type="evidence" value="ECO:0007669"/>
    <property type="project" value="UniProtKB-KW"/>
</dbReference>
<dbReference type="PANTHER" id="PTHR11511">
    <property type="entry name" value="LARVAL STORAGE PROTEIN/PHENOLOXIDASE"/>
    <property type="match status" value="1"/>
</dbReference>
<dbReference type="PANTHER" id="PTHR11511:SF4">
    <property type="entry name" value="PHENOLOXIDASE 2-RELATED"/>
    <property type="match status" value="1"/>
</dbReference>
<dbReference type="InterPro" id="IPR005203">
    <property type="entry name" value="Hemocyanin_C"/>
</dbReference>
<keyword evidence="4" id="KW-1015">Disulfide bond</keyword>
<dbReference type="Pfam" id="PF03723">
    <property type="entry name" value="Hemocyanin_C"/>
    <property type="match status" value="1"/>
</dbReference>
<dbReference type="OrthoDB" id="8119704at2759"/>
<protein>
    <recommendedName>
        <fullName evidence="5">Tyrosinase copper-binding domain-containing protein</fullName>
    </recommendedName>
</protein>
<organism evidence="6 7">
    <name type="scientific">Cavenderia fasciculata</name>
    <name type="common">Slime mold</name>
    <name type="synonym">Dictyostelium fasciculatum</name>
    <dbReference type="NCBI Taxonomy" id="261658"/>
    <lineage>
        <taxon>Eukaryota</taxon>
        <taxon>Amoebozoa</taxon>
        <taxon>Evosea</taxon>
        <taxon>Eumycetozoa</taxon>
        <taxon>Dictyostelia</taxon>
        <taxon>Acytosteliales</taxon>
        <taxon>Cavenderiaceae</taxon>
        <taxon>Cavenderia</taxon>
    </lineage>
</organism>
<feature type="domain" description="Tyrosinase copper-binding" evidence="5">
    <location>
        <begin position="365"/>
        <end position="376"/>
    </location>
</feature>
<dbReference type="InterPro" id="IPR008922">
    <property type="entry name" value="Di-copper_centre_dom_sf"/>
</dbReference>
<accession>F4PJL8</accession>
<dbReference type="InterPro" id="IPR000896">
    <property type="entry name" value="Hemocyanin/hexamerin_mid_dom"/>
</dbReference>
<evidence type="ECO:0000256" key="2">
    <source>
        <dbReference type="ARBA" id="ARBA00022525"/>
    </source>
</evidence>
<evidence type="ECO:0000256" key="1">
    <source>
        <dbReference type="ARBA" id="ARBA00004613"/>
    </source>
</evidence>
<dbReference type="OMA" id="YYMHEQI"/>
<gene>
    <name evidence="6" type="ORF">DFA_05928</name>
</gene>
<evidence type="ECO:0000313" key="7">
    <source>
        <dbReference type="Proteomes" id="UP000007797"/>
    </source>
</evidence>
<evidence type="ECO:0000256" key="3">
    <source>
        <dbReference type="ARBA" id="ARBA00022723"/>
    </source>
</evidence>
<dbReference type="GeneID" id="14876410"/>
<keyword evidence="7" id="KW-1185">Reference proteome</keyword>
<dbReference type="RefSeq" id="XP_004361643.1">
    <property type="nucleotide sequence ID" value="XM_004361586.1"/>
</dbReference>
<dbReference type="Gene3D" id="2.60.40.1520">
    <property type="entry name" value="Hemocyanin, C-terminal domain"/>
    <property type="match status" value="1"/>
</dbReference>
<sequence length="681" mass="77386">MDVGKVNCVLGLDPKRYSRCDVLLEIKNLVEQYKHSSDADISEAGVFRRIFAAPLTAHSTSRHFSLFVDQDLVNSDTLIKQIYKTSSMGKVLELVYEKLSNIALHPLLIKYSLATAINHAPQFQSLKQQVPQALVIAPNHVFCDQTIPKRWTNPDDLLKWWREDPMLNSHHWNWHTAYPSFGVSLDGTPAKLKDRQGELFVFMHRQMVARYDCERTALGIESLDPFGSNTYKDSLGESFDPLLSTFVSRQSGSVMKDNVKGTHPFDTISLVDLEIWRQRLLEAIQNRKFKKTITASDGSMMTSEIPMTIADLGSSLEATMGSPNKAYYGNLNKQAHNLMARVSNTRGDEQNNLGIMGDIIGAFRDPLFWRWHKHLDDFFHRFEIASIPHKLEETAPPQFKVSKVSVKNAYVPQLSTNPVTKELEVSLQPNKNPQENYLSTYMKSQIIDIKKDGHVVSHKQSEIIDHEIINSYDTYRLYHVPFNYEINVENQDATFKKVVVRVYVVASDDYGDRRKWVALDQFYTTLPEGQKTYTISRSSSESTILQRAVTEEWPGNWEGLDSNTPSTTLETYCKCGLPRNLLLPRGSKEGMKFKLCVVVTDARHDIIIYNDGTSSCCDGNIYCGTYNKPYPFRLDMGFPFNRGIPNAGDTAAEKMDAYLNQPNIYTGDITIQWIVPKVAAA</sequence>
<dbReference type="PRINTS" id="PR00187">
    <property type="entry name" value="HAEMOCYANIN"/>
</dbReference>
<dbReference type="Proteomes" id="UP000007797">
    <property type="component" value="Unassembled WGS sequence"/>
</dbReference>
<proteinExistence type="predicted"/>
<dbReference type="InterPro" id="IPR014756">
    <property type="entry name" value="Ig_E-set"/>
</dbReference>
<dbReference type="InterPro" id="IPR002227">
    <property type="entry name" value="Tyrosinase_Cu-bd"/>
</dbReference>
<dbReference type="InterPro" id="IPR037020">
    <property type="entry name" value="Hemocyanin_C_sf"/>
</dbReference>
<dbReference type="STRING" id="1054147.F4PJL8"/>
<dbReference type="AlphaFoldDB" id="F4PJL8"/>
<dbReference type="Gene3D" id="1.10.1280.10">
    <property type="entry name" value="Di-copper center containing domain from catechol oxidase"/>
    <property type="match status" value="1"/>
</dbReference>
<dbReference type="PROSITE" id="PS00498">
    <property type="entry name" value="TYROSINASE_2"/>
    <property type="match status" value="1"/>
</dbReference>
<dbReference type="GO" id="GO:0016491">
    <property type="term" value="F:oxidoreductase activity"/>
    <property type="evidence" value="ECO:0007669"/>
    <property type="project" value="InterPro"/>
</dbReference>
<dbReference type="InterPro" id="IPR013788">
    <property type="entry name" value="Hemocyanin/hexamerin"/>
</dbReference>
<dbReference type="GO" id="GO:0005576">
    <property type="term" value="C:extracellular region"/>
    <property type="evidence" value="ECO:0007669"/>
    <property type="project" value="UniProtKB-SubCell"/>
</dbReference>
<reference evidence="7" key="1">
    <citation type="journal article" date="2011" name="Genome Res.">
        <title>Phylogeny-wide analysis of social amoeba genomes highlights ancient origins for complex intercellular communication.</title>
        <authorList>
            <person name="Heidel A.J."/>
            <person name="Lawal H.M."/>
            <person name="Felder M."/>
            <person name="Schilde C."/>
            <person name="Helps N.R."/>
            <person name="Tunggal B."/>
            <person name="Rivero F."/>
            <person name="John U."/>
            <person name="Schleicher M."/>
            <person name="Eichinger L."/>
            <person name="Platzer M."/>
            <person name="Noegel A.A."/>
            <person name="Schaap P."/>
            <person name="Gloeckner G."/>
        </authorList>
    </citation>
    <scope>NUCLEOTIDE SEQUENCE [LARGE SCALE GENOMIC DNA]</scope>
    <source>
        <strain evidence="7">SH3</strain>
    </source>
</reference>
<dbReference type="SUPFAM" id="SSF48056">
    <property type="entry name" value="Di-copper centre-containing domain"/>
    <property type="match status" value="1"/>
</dbReference>
<name>F4PJL8_CACFS</name>
<evidence type="ECO:0000313" key="6">
    <source>
        <dbReference type="EMBL" id="EGG23792.1"/>
    </source>
</evidence>
<keyword evidence="2" id="KW-0964">Secreted</keyword>
<comment type="subcellular location">
    <subcellularLocation>
        <location evidence="1">Secreted</location>
    </subcellularLocation>
</comment>
<dbReference type="EMBL" id="GL883007">
    <property type="protein sequence ID" value="EGG23792.1"/>
    <property type="molecule type" value="Genomic_DNA"/>
</dbReference>
<dbReference type="SUPFAM" id="SSF81296">
    <property type="entry name" value="E set domains"/>
    <property type="match status" value="1"/>
</dbReference>
<keyword evidence="3" id="KW-0479">Metal-binding</keyword>
<evidence type="ECO:0000256" key="4">
    <source>
        <dbReference type="ARBA" id="ARBA00023157"/>
    </source>
</evidence>
<dbReference type="KEGG" id="dfa:DFA_05928"/>
<dbReference type="Pfam" id="PF00372">
    <property type="entry name" value="Hemocyanin_M"/>
    <property type="match status" value="1"/>
</dbReference>